<keyword evidence="2" id="KW-0645">Protease</keyword>
<sequence>MNTFPKETYIERRNQLKKKMGSGLLLFLGNEESSVNFKDNWYPFRQDSTFLYFFGLNMPGLAAVIDIERDVEIIFGDNLTAMAAGRLDFMD</sequence>
<feature type="domain" description="Aminopeptidase P N-terminal" evidence="1">
    <location>
        <begin position="4"/>
        <end position="91"/>
    </location>
</feature>
<dbReference type="OrthoDB" id="9806388at2"/>
<reference evidence="3" key="1">
    <citation type="submission" date="2016-10" db="EMBL/GenBank/DDBJ databases">
        <authorList>
            <person name="Varghese N."/>
            <person name="Submissions S."/>
        </authorList>
    </citation>
    <scope>NUCLEOTIDE SEQUENCE [LARGE SCALE GENOMIC DNA]</scope>
    <source>
        <strain evidence="3">DSM 22703</strain>
    </source>
</reference>
<dbReference type="GO" id="GO:0030145">
    <property type="term" value="F:manganese ion binding"/>
    <property type="evidence" value="ECO:0007669"/>
    <property type="project" value="InterPro"/>
</dbReference>
<dbReference type="AlphaFoldDB" id="A0A1G5ZH94"/>
<keyword evidence="3" id="KW-1185">Reference proteome</keyword>
<dbReference type="EMBL" id="FMXE01000037">
    <property type="protein sequence ID" value="SDA93965.1"/>
    <property type="molecule type" value="Genomic_DNA"/>
</dbReference>
<dbReference type="SUPFAM" id="SSF53092">
    <property type="entry name" value="Creatinase/prolidase N-terminal domain"/>
    <property type="match status" value="1"/>
</dbReference>
<gene>
    <name evidence="2" type="ORF">SAMN03080617_03827</name>
</gene>
<dbReference type="GO" id="GO:0070006">
    <property type="term" value="F:metalloaminopeptidase activity"/>
    <property type="evidence" value="ECO:0007669"/>
    <property type="project" value="InterPro"/>
</dbReference>
<dbReference type="RefSeq" id="WP_092733710.1">
    <property type="nucleotide sequence ID" value="NZ_FMXE01000037.1"/>
</dbReference>
<proteinExistence type="predicted"/>
<dbReference type="InterPro" id="IPR029149">
    <property type="entry name" value="Creatin/AminoP/Spt16_N"/>
</dbReference>
<dbReference type="Gene3D" id="3.40.350.10">
    <property type="entry name" value="Creatinase/prolidase N-terminal domain"/>
    <property type="match status" value="1"/>
</dbReference>
<keyword evidence="2" id="KW-0031">Aminopeptidase</keyword>
<name>A0A1G5ZH94_9BACT</name>
<dbReference type="SMART" id="SM01011">
    <property type="entry name" value="AMP_N"/>
    <property type="match status" value="1"/>
</dbReference>
<evidence type="ECO:0000313" key="3">
    <source>
        <dbReference type="Proteomes" id="UP000198756"/>
    </source>
</evidence>
<evidence type="ECO:0000313" key="2">
    <source>
        <dbReference type="EMBL" id="SDA93965.1"/>
    </source>
</evidence>
<dbReference type="STRING" id="279824.SAMN03080617_03827"/>
<evidence type="ECO:0000259" key="1">
    <source>
        <dbReference type="SMART" id="SM01011"/>
    </source>
</evidence>
<dbReference type="Pfam" id="PF05195">
    <property type="entry name" value="AMP_N"/>
    <property type="match status" value="1"/>
</dbReference>
<organism evidence="2 3">
    <name type="scientific">Algoriphagus alkaliphilus</name>
    <dbReference type="NCBI Taxonomy" id="279824"/>
    <lineage>
        <taxon>Bacteria</taxon>
        <taxon>Pseudomonadati</taxon>
        <taxon>Bacteroidota</taxon>
        <taxon>Cytophagia</taxon>
        <taxon>Cytophagales</taxon>
        <taxon>Cyclobacteriaceae</taxon>
        <taxon>Algoriphagus</taxon>
    </lineage>
</organism>
<keyword evidence="2" id="KW-0378">Hydrolase</keyword>
<protein>
    <submittedName>
        <fullName evidence="2">Aminopeptidase P, N-terminal domain</fullName>
    </submittedName>
</protein>
<dbReference type="Proteomes" id="UP000198756">
    <property type="component" value="Unassembled WGS sequence"/>
</dbReference>
<accession>A0A1G5ZH94</accession>
<dbReference type="InterPro" id="IPR007865">
    <property type="entry name" value="Aminopep_P_N"/>
</dbReference>